<evidence type="ECO:0000313" key="1">
    <source>
        <dbReference type="EMBL" id="AMF83778.1"/>
    </source>
</evidence>
<name>A0A120L142_9BBAC</name>
<proteinExistence type="predicted"/>
<dbReference type="KEGG" id="vg:26855053"/>
<dbReference type="Proteomes" id="UP000202719">
    <property type="component" value="Segment"/>
</dbReference>
<dbReference type="GeneID" id="26855053"/>
<sequence>MNYITTVYLDNKKIDPVEYSYRTQNDCKRIEMVCLFDKKEFPVLKIKCVTNKKTLNTFKFNQKILELVERDPVFEGFYEEDQKIIREFRLGNLELLNDRLTIEQQHKAKNQTNKMQIEITEWIENPIPPLTSATARFMNFNNMVVADGPSSRNNTQADETDYHAHAQPVGFETENVTACSYNWARGKKGKTLAIIDITFAFDVYPKVYNIA</sequence>
<organism evidence="1 2">
    <name type="scientific">Cnaphalocrocis medinalis granulovirus</name>
    <dbReference type="NCBI Taxonomy" id="1750712"/>
    <lineage>
        <taxon>Viruses</taxon>
        <taxon>Viruses incertae sedis</taxon>
        <taxon>Naldaviricetes</taxon>
        <taxon>Lefavirales</taxon>
        <taxon>Baculoviridae</taxon>
        <taxon>Betabaculovirus</taxon>
        <taxon>Betabaculovirus cnamedinalis</taxon>
    </lineage>
</organism>
<gene>
    <name evidence="1" type="primary">p22.2</name>
</gene>
<dbReference type="EMBL" id="KU593505">
    <property type="protein sequence ID" value="AMF83778.1"/>
    <property type="molecule type" value="Genomic_DNA"/>
</dbReference>
<keyword evidence="2" id="KW-1185">Reference proteome</keyword>
<dbReference type="OrthoDB" id="11877at10239"/>
<evidence type="ECO:0000313" key="2">
    <source>
        <dbReference type="Proteomes" id="UP000202719"/>
    </source>
</evidence>
<reference evidence="1 2" key="1">
    <citation type="journal article" date="2015" name="Virol. Sin.">
        <title>Genome sequencing and analysis of a granulovirus isolated from the Asiatic rice leafroller, Cnaphalocrocis medinalis.</title>
        <authorList>
            <person name="Zhang S."/>
            <person name="Zhu Z."/>
            <person name="Sun S."/>
            <person name="Chen Q."/>
            <person name="Deng F."/>
            <person name="Yang K."/>
        </authorList>
    </citation>
    <scope>NUCLEOTIDE SEQUENCE [LARGE SCALE GENOMIC DNA]</scope>
    <source>
        <strain evidence="1 2">Enping</strain>
    </source>
</reference>
<accession>A0A120L142</accession>
<protein>
    <submittedName>
        <fullName evidence="1">P22.2</fullName>
    </submittedName>
</protein>
<dbReference type="RefSeq" id="YP_009229945.1">
    <property type="nucleotide sequence ID" value="NC_029304.2"/>
</dbReference>